<evidence type="ECO:0000313" key="2">
    <source>
        <dbReference type="EMBL" id="KDQ16397.1"/>
    </source>
</evidence>
<keyword evidence="3" id="KW-1185">Reference proteome</keyword>
<dbReference type="STRING" id="930990.A0A067MX11"/>
<dbReference type="AlphaFoldDB" id="A0A067MX11"/>
<evidence type="ECO:0000256" key="1">
    <source>
        <dbReference type="SAM" id="MobiDB-lite"/>
    </source>
</evidence>
<dbReference type="Proteomes" id="UP000027195">
    <property type="component" value="Unassembled WGS sequence"/>
</dbReference>
<feature type="region of interest" description="Disordered" evidence="1">
    <location>
        <begin position="140"/>
        <end position="220"/>
    </location>
</feature>
<dbReference type="HOGENOM" id="CLU_1255795_0_0_1"/>
<dbReference type="InParanoid" id="A0A067MX11"/>
<feature type="compositionally biased region" description="Polar residues" evidence="1">
    <location>
        <begin position="140"/>
        <end position="149"/>
    </location>
</feature>
<protein>
    <submittedName>
        <fullName evidence="2">Uncharacterized protein</fullName>
    </submittedName>
</protein>
<feature type="compositionally biased region" description="Basic and acidic residues" evidence="1">
    <location>
        <begin position="154"/>
        <end position="172"/>
    </location>
</feature>
<organism evidence="2 3">
    <name type="scientific">Botryobasidium botryosum (strain FD-172 SS1)</name>
    <dbReference type="NCBI Taxonomy" id="930990"/>
    <lineage>
        <taxon>Eukaryota</taxon>
        <taxon>Fungi</taxon>
        <taxon>Dikarya</taxon>
        <taxon>Basidiomycota</taxon>
        <taxon>Agaricomycotina</taxon>
        <taxon>Agaricomycetes</taxon>
        <taxon>Cantharellales</taxon>
        <taxon>Botryobasidiaceae</taxon>
        <taxon>Botryobasidium</taxon>
    </lineage>
</organism>
<proteinExistence type="predicted"/>
<evidence type="ECO:0000313" key="3">
    <source>
        <dbReference type="Proteomes" id="UP000027195"/>
    </source>
</evidence>
<accession>A0A067MX11</accession>
<reference evidence="3" key="1">
    <citation type="journal article" date="2014" name="Proc. Natl. Acad. Sci. U.S.A.">
        <title>Extensive sampling of basidiomycete genomes demonstrates inadequacy of the white-rot/brown-rot paradigm for wood decay fungi.</title>
        <authorList>
            <person name="Riley R."/>
            <person name="Salamov A.A."/>
            <person name="Brown D.W."/>
            <person name="Nagy L.G."/>
            <person name="Floudas D."/>
            <person name="Held B.W."/>
            <person name="Levasseur A."/>
            <person name="Lombard V."/>
            <person name="Morin E."/>
            <person name="Otillar R."/>
            <person name="Lindquist E.A."/>
            <person name="Sun H."/>
            <person name="LaButti K.M."/>
            <person name="Schmutz J."/>
            <person name="Jabbour D."/>
            <person name="Luo H."/>
            <person name="Baker S.E."/>
            <person name="Pisabarro A.G."/>
            <person name="Walton J.D."/>
            <person name="Blanchette R.A."/>
            <person name="Henrissat B."/>
            <person name="Martin F."/>
            <person name="Cullen D."/>
            <person name="Hibbett D.S."/>
            <person name="Grigoriev I.V."/>
        </authorList>
    </citation>
    <scope>NUCLEOTIDE SEQUENCE [LARGE SCALE GENOMIC DNA]</scope>
    <source>
        <strain evidence="3">FD-172 SS1</strain>
    </source>
</reference>
<dbReference type="EMBL" id="KL198028">
    <property type="protein sequence ID" value="KDQ16397.1"/>
    <property type="molecule type" value="Genomic_DNA"/>
</dbReference>
<gene>
    <name evidence="2" type="ORF">BOTBODRAFT_173273</name>
</gene>
<sequence>MSTEQQITEILHTINANGLDVSSFLIGFIQSAAQDHKPAQCQFFSPESLSILYNTLHSTPSTIPVALAGAKRAIIAQSAHKITSIMQKAAGYHFNAAGMSAERIEKYSVEAMDRNMRASAPLLWELFSTFLRTEWQAAPNNQASEQDGSASDGHGLDEGEGAVRERPPKRQDEDDGPPAHIVDDDGDPEWVNEPLDGAAAGGGSSSESDEGDGSKQKGQK</sequence>
<name>A0A067MX11_BOTB1</name>